<dbReference type="STRING" id="323848.Nmul_A0115"/>
<reference evidence="4" key="1">
    <citation type="submission" date="2005-08" db="EMBL/GenBank/DDBJ databases">
        <title>Complete sequence of chromosome 1 of Nitrosospira multiformis ATCC 25196.</title>
        <authorList>
            <person name="Copeland A."/>
            <person name="Lucas S."/>
            <person name="Lapidus A."/>
            <person name="Barry K."/>
            <person name="Detter J.C."/>
            <person name="Glavina T."/>
            <person name="Hammon N."/>
            <person name="Israni S."/>
            <person name="Pitluck S."/>
            <person name="Chain P."/>
            <person name="Malfatti S."/>
            <person name="Shin M."/>
            <person name="Vergez L."/>
            <person name="Schmutz J."/>
            <person name="Larimer F."/>
            <person name="Land M."/>
            <person name="Hauser L."/>
            <person name="Kyrpides N."/>
            <person name="Lykidis A."/>
            <person name="Richardson P."/>
        </authorList>
    </citation>
    <scope>NUCLEOTIDE SEQUENCE [LARGE SCALE GENOMIC DNA]</scope>
    <source>
        <strain evidence="4">ATCC 25196 / NCIMB 11849 / C 71</strain>
    </source>
</reference>
<accession>Q2YCU7</accession>
<dbReference type="RefSeq" id="WP_011379479.1">
    <property type="nucleotide sequence ID" value="NC_007614.1"/>
</dbReference>
<sequence length="361" mass="41059">MYLKSLFAIILLLMMSGCASIYQTKQILGSEDEKVGITRQYYLPRGLVSISGTVDEKKEVSVTVESKLVPDEKAKKLYLVPHHSWWYDDNFVVETTKDGLLTSVTTKSTYKGIEIAEQIGAFAGAVAKIVPLAELKEKEKEKEEEEEKTCVPALAIPFTVHVDIDPYNKNDLQLKELNANCFFLEIGEDDRLKDWEDALKQKFDQAKKQMEKEKKFKQVEEQTDKTETPGIPGIVYRDPFNLLIKIEYKGKGDDVERKLYSFWVTIPDRKTVRSAPVNRGVFVTRQHDYTFSNGMLTKSTLDYPSEIYGLITTPLSLLNGVAQAITGRFDTAKESAANEAAYLDARRQLLEARKNLEDMKK</sequence>
<evidence type="ECO:0000313" key="5">
    <source>
        <dbReference type="Proteomes" id="UP000236751"/>
    </source>
</evidence>
<protein>
    <recommendedName>
        <fullName evidence="6">Lipoprotein</fullName>
    </recommendedName>
</protein>
<dbReference type="EMBL" id="FNVK01000032">
    <property type="protein sequence ID" value="SEG12005.1"/>
    <property type="molecule type" value="Genomic_DNA"/>
</dbReference>
<dbReference type="Proteomes" id="UP000002718">
    <property type="component" value="Chromosome"/>
</dbReference>
<evidence type="ECO:0000313" key="4">
    <source>
        <dbReference type="Proteomes" id="UP000002718"/>
    </source>
</evidence>
<evidence type="ECO:0000313" key="3">
    <source>
        <dbReference type="EMBL" id="SEG12005.1"/>
    </source>
</evidence>
<dbReference type="KEGG" id="nmu:Nmul_A0115"/>
<dbReference type="Proteomes" id="UP000236751">
    <property type="component" value="Unassembled WGS sequence"/>
</dbReference>
<dbReference type="PROSITE" id="PS51257">
    <property type="entry name" value="PROKAR_LIPOPROTEIN"/>
    <property type="match status" value="1"/>
</dbReference>
<dbReference type="EMBL" id="CP000103">
    <property type="protein sequence ID" value="ABB73424.1"/>
    <property type="molecule type" value="Genomic_DNA"/>
</dbReference>
<evidence type="ECO:0000313" key="2">
    <source>
        <dbReference type="EMBL" id="ABB73424.1"/>
    </source>
</evidence>
<organism evidence="2 4">
    <name type="scientific">Nitrosospira multiformis (strain ATCC 25196 / NCIMB 11849 / C 71)</name>
    <dbReference type="NCBI Taxonomy" id="323848"/>
    <lineage>
        <taxon>Bacteria</taxon>
        <taxon>Pseudomonadati</taxon>
        <taxon>Pseudomonadota</taxon>
        <taxon>Betaproteobacteria</taxon>
        <taxon>Nitrosomonadales</taxon>
        <taxon>Nitrosomonadaceae</taxon>
        <taxon>Nitrosospira</taxon>
    </lineage>
</organism>
<gene>
    <name evidence="2" type="ordered locus">Nmul_A0115</name>
    <name evidence="3" type="ORF">SAMN05216403_13222</name>
</gene>
<feature type="chain" id="PRO_5014308972" description="Lipoprotein" evidence="1">
    <location>
        <begin position="22"/>
        <end position="361"/>
    </location>
</feature>
<evidence type="ECO:0008006" key="6">
    <source>
        <dbReference type="Google" id="ProtNLM"/>
    </source>
</evidence>
<evidence type="ECO:0000256" key="1">
    <source>
        <dbReference type="SAM" id="SignalP"/>
    </source>
</evidence>
<proteinExistence type="predicted"/>
<reference evidence="2 4" key="3">
    <citation type="journal article" date="2008" name="Appl. Environ. Microbiol.">
        <title>Complete genome sequence of Nitrosospira multiformis, an ammonia-oxidizing bacterium from the soil environment.</title>
        <authorList>
            <person name="Norton J.M."/>
            <person name="Klotz M.G."/>
            <person name="Stein L.Y."/>
            <person name="Arp D.J."/>
            <person name="Bottomley P.J."/>
            <person name="Chain P.S."/>
            <person name="Hauser L.J."/>
            <person name="Land M.L."/>
            <person name="Larimer F.W."/>
            <person name="Shin M.W."/>
            <person name="Starkenburg S.R."/>
        </authorList>
    </citation>
    <scope>NUCLEOTIDE SEQUENCE [LARGE SCALE GENOMIC DNA]</scope>
    <source>
        <strain evidence="2">ATCC 25196</strain>
        <strain evidence="4">ATCC 25196 / NCIMB 11849 / C 71</strain>
    </source>
</reference>
<reference evidence="2" key="2">
    <citation type="submission" date="2005-08" db="EMBL/GenBank/DDBJ databases">
        <title>Complete sequence of Chromosome 1 of Nitrosospira multiformis ATCC 25196.</title>
        <authorList>
            <consortium name="US DOE Joint Genome Institute"/>
            <person name="Copeland A."/>
            <person name="Lucas S."/>
            <person name="Lapidus A."/>
            <person name="Barry K."/>
            <person name="Detter J.C."/>
            <person name="Glavina T."/>
            <person name="Hammon N."/>
            <person name="Israni S."/>
            <person name="Pitluck S."/>
            <person name="Chain P."/>
            <person name="Malfatti S."/>
            <person name="Shin M."/>
            <person name="Vergez L."/>
            <person name="Schmutz J."/>
            <person name="Larimer F."/>
            <person name="Land M."/>
            <person name="Hauser L."/>
            <person name="Kyrpides N."/>
            <person name="Lykidis A."/>
            <person name="Richardson P."/>
        </authorList>
    </citation>
    <scope>NUCLEOTIDE SEQUENCE</scope>
    <source>
        <strain evidence="2">ATCC 25196</strain>
    </source>
</reference>
<dbReference type="AlphaFoldDB" id="Q2YCU7"/>
<keyword evidence="4" id="KW-1185">Reference proteome</keyword>
<dbReference type="HOGENOM" id="CLU_766888_0_0_4"/>
<name>Q2YCU7_NITMU</name>
<reference evidence="3 5" key="4">
    <citation type="submission" date="2016-10" db="EMBL/GenBank/DDBJ databases">
        <authorList>
            <person name="de Groot N.N."/>
        </authorList>
    </citation>
    <scope>NUCLEOTIDE SEQUENCE [LARGE SCALE GENOMIC DNA]</scope>
    <source>
        <strain evidence="3 5">Nl13</strain>
    </source>
</reference>
<keyword evidence="1" id="KW-0732">Signal</keyword>
<dbReference type="eggNOG" id="ENOG5033JMN">
    <property type="taxonomic scope" value="Bacteria"/>
</dbReference>
<feature type="signal peptide" evidence="1">
    <location>
        <begin position="1"/>
        <end position="21"/>
    </location>
</feature>